<dbReference type="InterPro" id="IPR009288">
    <property type="entry name" value="AIG2-like_dom"/>
</dbReference>
<feature type="domain" description="Gamma-glutamylcyclotransferase AIG2-like" evidence="1">
    <location>
        <begin position="21"/>
        <end position="82"/>
    </location>
</feature>
<dbReference type="Proteomes" id="UP000184076">
    <property type="component" value="Unassembled WGS sequence"/>
</dbReference>
<evidence type="ECO:0000259" key="1">
    <source>
        <dbReference type="Pfam" id="PF06094"/>
    </source>
</evidence>
<dbReference type="EMBL" id="FQVB01000076">
    <property type="protein sequence ID" value="SHG38798.1"/>
    <property type="molecule type" value="Genomic_DNA"/>
</dbReference>
<dbReference type="Gene3D" id="3.10.490.10">
    <property type="entry name" value="Gamma-glutamyl cyclotransferase-like"/>
    <property type="match status" value="1"/>
</dbReference>
<proteinExistence type="predicted"/>
<name>A0A1M5JE36_9BACT</name>
<protein>
    <submittedName>
        <fullName evidence="2">Gamma-glutamyl cyclotransferase, AIG2-like</fullName>
    </submittedName>
</protein>
<keyword evidence="3" id="KW-1185">Reference proteome</keyword>
<dbReference type="Pfam" id="PF06094">
    <property type="entry name" value="GGACT"/>
    <property type="match status" value="1"/>
</dbReference>
<evidence type="ECO:0000313" key="2">
    <source>
        <dbReference type="EMBL" id="SHG38798.1"/>
    </source>
</evidence>
<dbReference type="AlphaFoldDB" id="A0A1M5JE36"/>
<reference evidence="3" key="1">
    <citation type="submission" date="2016-11" db="EMBL/GenBank/DDBJ databases">
        <authorList>
            <person name="Varghese N."/>
            <person name="Submissions S."/>
        </authorList>
    </citation>
    <scope>NUCLEOTIDE SEQUENCE [LARGE SCALE GENOMIC DNA]</scope>
    <source>
        <strain evidence="3">DSM 9756</strain>
    </source>
</reference>
<dbReference type="STRING" id="1121391.SAMN02745206_03770"/>
<evidence type="ECO:0000313" key="3">
    <source>
        <dbReference type="Proteomes" id="UP000184076"/>
    </source>
</evidence>
<dbReference type="InterPro" id="IPR036568">
    <property type="entry name" value="GGCT-like_sf"/>
</dbReference>
<sequence>MVNEAIHDGHNDAVILEELAPGDRWGPVYGELLTFGDPETRLPAIDHLEGFHPCDYCLYRRVLVPARASGTGLPAWLYVVGNRWTGSVKELIGGIWR</sequence>
<dbReference type="SUPFAM" id="SSF110857">
    <property type="entry name" value="Gamma-glutamyl cyclotransferase-like"/>
    <property type="match status" value="1"/>
</dbReference>
<accession>A0A1M5JE36</accession>
<keyword evidence="2" id="KW-0808">Transferase</keyword>
<dbReference type="GO" id="GO:0016740">
    <property type="term" value="F:transferase activity"/>
    <property type="evidence" value="ECO:0007669"/>
    <property type="project" value="UniProtKB-KW"/>
</dbReference>
<organism evidence="2 3">
    <name type="scientific">Desulfacinum infernum DSM 9756</name>
    <dbReference type="NCBI Taxonomy" id="1121391"/>
    <lineage>
        <taxon>Bacteria</taxon>
        <taxon>Pseudomonadati</taxon>
        <taxon>Thermodesulfobacteriota</taxon>
        <taxon>Syntrophobacteria</taxon>
        <taxon>Syntrophobacterales</taxon>
        <taxon>Syntrophobacteraceae</taxon>
        <taxon>Desulfacinum</taxon>
    </lineage>
</organism>
<gene>
    <name evidence="2" type="ORF">SAMN02745206_03770</name>
</gene>